<keyword evidence="11" id="KW-1185">Reference proteome</keyword>
<feature type="domain" description="C2H2-type" evidence="8">
    <location>
        <begin position="1245"/>
        <end position="1272"/>
    </location>
</feature>
<evidence type="ECO:0000256" key="3">
    <source>
        <dbReference type="ARBA" id="ARBA00022771"/>
    </source>
</evidence>
<keyword evidence="2" id="KW-0677">Repeat</keyword>
<dbReference type="Pfam" id="PF12874">
    <property type="entry name" value="zf-met"/>
    <property type="match status" value="1"/>
</dbReference>
<dbReference type="GO" id="GO:0008270">
    <property type="term" value="F:zinc ion binding"/>
    <property type="evidence" value="ECO:0007669"/>
    <property type="project" value="UniProtKB-UniRule"/>
</dbReference>
<evidence type="ECO:0000256" key="2">
    <source>
        <dbReference type="ARBA" id="ARBA00022737"/>
    </source>
</evidence>
<feature type="compositionally biased region" description="Basic and acidic residues" evidence="7">
    <location>
        <begin position="1317"/>
        <end position="1332"/>
    </location>
</feature>
<feature type="domain" description="C2H2-type" evidence="8">
    <location>
        <begin position="870"/>
        <end position="898"/>
    </location>
</feature>
<dbReference type="FunCoup" id="A0A7R8Z195">
    <property type="interactions" value="402"/>
</dbReference>
<dbReference type="InParanoid" id="A0A7R8Z195"/>
<feature type="domain" description="C2H2-type" evidence="8">
    <location>
        <begin position="1427"/>
        <end position="1454"/>
    </location>
</feature>
<feature type="binding site" evidence="6">
    <location>
        <position position="14"/>
    </location>
    <ligand>
        <name>Zn(2+)</name>
        <dbReference type="ChEBI" id="CHEBI:29105"/>
    </ligand>
</feature>
<feature type="compositionally biased region" description="Acidic residues" evidence="7">
    <location>
        <begin position="1396"/>
        <end position="1422"/>
    </location>
</feature>
<dbReference type="OMA" id="VRARQNC"/>
<dbReference type="PANTHER" id="PTHR24379">
    <property type="entry name" value="KRAB AND ZINC FINGER DOMAIN-CONTAINING"/>
    <property type="match status" value="1"/>
</dbReference>
<evidence type="ECO:0000256" key="5">
    <source>
        <dbReference type="PROSITE-ProRule" id="PRU00042"/>
    </source>
</evidence>
<feature type="region of interest" description="Disordered" evidence="7">
    <location>
        <begin position="110"/>
        <end position="136"/>
    </location>
</feature>
<feature type="region of interest" description="Disordered" evidence="7">
    <location>
        <begin position="1029"/>
        <end position="1054"/>
    </location>
</feature>
<dbReference type="SUPFAM" id="SSF57667">
    <property type="entry name" value="beta-beta-alpha zinc fingers"/>
    <property type="match status" value="6"/>
</dbReference>
<feature type="domain" description="C2H2-type" evidence="8">
    <location>
        <begin position="241"/>
        <end position="269"/>
    </location>
</feature>
<evidence type="ECO:0000313" key="10">
    <source>
        <dbReference type="EMBL" id="CAD7091683.1"/>
    </source>
</evidence>
<evidence type="ECO:0000259" key="8">
    <source>
        <dbReference type="PROSITE" id="PS50157"/>
    </source>
</evidence>
<feature type="compositionally biased region" description="Polar residues" evidence="7">
    <location>
        <begin position="1280"/>
        <end position="1301"/>
    </location>
</feature>
<feature type="compositionally biased region" description="Acidic residues" evidence="7">
    <location>
        <begin position="713"/>
        <end position="722"/>
    </location>
</feature>
<feature type="region of interest" description="Disordered" evidence="7">
    <location>
        <begin position="693"/>
        <end position="722"/>
    </location>
</feature>
<evidence type="ECO:0000256" key="4">
    <source>
        <dbReference type="ARBA" id="ARBA00022833"/>
    </source>
</evidence>
<feature type="domain" description="ZAD" evidence="9">
    <location>
        <begin position="12"/>
        <end position="88"/>
    </location>
</feature>
<feature type="domain" description="C2H2-type" evidence="8">
    <location>
        <begin position="450"/>
        <end position="473"/>
    </location>
</feature>
<evidence type="ECO:0008006" key="12">
    <source>
        <dbReference type="Google" id="ProtNLM"/>
    </source>
</evidence>
<feature type="domain" description="C2H2-type" evidence="8">
    <location>
        <begin position="803"/>
        <end position="831"/>
    </location>
</feature>
<evidence type="ECO:0000259" key="9">
    <source>
        <dbReference type="PROSITE" id="PS51915"/>
    </source>
</evidence>
<dbReference type="Gene3D" id="3.40.1800.20">
    <property type="match status" value="1"/>
</dbReference>
<accession>A0A7R8Z195</accession>
<name>A0A7R8Z195_HERIL</name>
<dbReference type="InterPro" id="IPR013087">
    <property type="entry name" value="Znf_C2H2_type"/>
</dbReference>
<feature type="binding site" evidence="6">
    <location>
        <position position="64"/>
    </location>
    <ligand>
        <name>Zn(2+)</name>
        <dbReference type="ChEBI" id="CHEBI:29105"/>
    </ligand>
</feature>
<proteinExistence type="predicted"/>
<evidence type="ECO:0000256" key="7">
    <source>
        <dbReference type="SAM" id="MobiDB-lite"/>
    </source>
</evidence>
<dbReference type="PROSITE" id="PS00028">
    <property type="entry name" value="ZINC_FINGER_C2H2_1"/>
    <property type="match status" value="18"/>
</dbReference>
<protein>
    <recommendedName>
        <fullName evidence="12">Zinc finger protein Xfin</fullName>
    </recommendedName>
</protein>
<dbReference type="Gene3D" id="3.30.160.60">
    <property type="entry name" value="Classic Zinc Finger"/>
    <property type="match status" value="7"/>
</dbReference>
<evidence type="ECO:0000256" key="6">
    <source>
        <dbReference type="PROSITE-ProRule" id="PRU01263"/>
    </source>
</evidence>
<evidence type="ECO:0000313" key="11">
    <source>
        <dbReference type="Proteomes" id="UP000594454"/>
    </source>
</evidence>
<reference evidence="10 11" key="1">
    <citation type="submission" date="2020-11" db="EMBL/GenBank/DDBJ databases">
        <authorList>
            <person name="Wallbank WR R."/>
            <person name="Pardo Diaz C."/>
            <person name="Kozak K."/>
            <person name="Martin S."/>
            <person name="Jiggins C."/>
            <person name="Moest M."/>
            <person name="Warren A I."/>
            <person name="Generalovic N T."/>
            <person name="Byers J.R.P. K."/>
            <person name="Montejo-Kovacevich G."/>
            <person name="Yen C E."/>
        </authorList>
    </citation>
    <scope>NUCLEOTIDE SEQUENCE [LARGE SCALE GENOMIC DNA]</scope>
</reference>
<organism evidence="10 11">
    <name type="scientific">Hermetia illucens</name>
    <name type="common">Black soldier fly</name>
    <dbReference type="NCBI Taxonomy" id="343691"/>
    <lineage>
        <taxon>Eukaryota</taxon>
        <taxon>Metazoa</taxon>
        <taxon>Ecdysozoa</taxon>
        <taxon>Arthropoda</taxon>
        <taxon>Hexapoda</taxon>
        <taxon>Insecta</taxon>
        <taxon>Pterygota</taxon>
        <taxon>Neoptera</taxon>
        <taxon>Endopterygota</taxon>
        <taxon>Diptera</taxon>
        <taxon>Brachycera</taxon>
        <taxon>Stratiomyomorpha</taxon>
        <taxon>Stratiomyidae</taxon>
        <taxon>Hermetiinae</taxon>
        <taxon>Hermetia</taxon>
    </lineage>
</organism>
<feature type="compositionally biased region" description="Polar residues" evidence="7">
    <location>
        <begin position="695"/>
        <end position="708"/>
    </location>
</feature>
<feature type="domain" description="C2H2-type" evidence="8">
    <location>
        <begin position="1123"/>
        <end position="1150"/>
    </location>
</feature>
<dbReference type="SMART" id="SM00355">
    <property type="entry name" value="ZnF_C2H2"/>
    <property type="match status" value="21"/>
</dbReference>
<feature type="domain" description="C2H2-type" evidence="8">
    <location>
        <begin position="572"/>
        <end position="600"/>
    </location>
</feature>
<dbReference type="PROSITE" id="PS51915">
    <property type="entry name" value="ZAD"/>
    <property type="match status" value="1"/>
</dbReference>
<feature type="region of interest" description="Disordered" evidence="7">
    <location>
        <begin position="1267"/>
        <end position="1425"/>
    </location>
</feature>
<feature type="compositionally biased region" description="Polar residues" evidence="7">
    <location>
        <begin position="110"/>
        <end position="123"/>
    </location>
</feature>
<dbReference type="OrthoDB" id="6077919at2759"/>
<dbReference type="EMBL" id="LR899013">
    <property type="protein sequence ID" value="CAD7091683.1"/>
    <property type="molecule type" value="Genomic_DNA"/>
</dbReference>
<evidence type="ECO:0000256" key="1">
    <source>
        <dbReference type="ARBA" id="ARBA00022723"/>
    </source>
</evidence>
<dbReference type="PANTHER" id="PTHR24379:SF121">
    <property type="entry name" value="C2H2-TYPE DOMAIN-CONTAINING PROTEIN"/>
    <property type="match status" value="1"/>
</dbReference>
<feature type="domain" description="C2H2-type" evidence="8">
    <location>
        <begin position="1170"/>
        <end position="1193"/>
    </location>
</feature>
<feature type="domain" description="C2H2-type" evidence="8">
    <location>
        <begin position="917"/>
        <end position="944"/>
    </location>
</feature>
<feature type="binding site" evidence="6">
    <location>
        <position position="17"/>
    </location>
    <ligand>
        <name>Zn(2+)</name>
        <dbReference type="ChEBI" id="CHEBI:29105"/>
    </ligand>
</feature>
<dbReference type="InterPro" id="IPR012934">
    <property type="entry name" value="Znf_AD"/>
</dbReference>
<dbReference type="PROSITE" id="PS50157">
    <property type="entry name" value="ZINC_FINGER_C2H2_2"/>
    <property type="match status" value="14"/>
</dbReference>
<dbReference type="Pfam" id="PF13912">
    <property type="entry name" value="zf-C2H2_6"/>
    <property type="match status" value="3"/>
</dbReference>
<dbReference type="Pfam" id="PF07776">
    <property type="entry name" value="zf-AD"/>
    <property type="match status" value="1"/>
</dbReference>
<feature type="domain" description="C2H2-type" evidence="8">
    <location>
        <begin position="736"/>
        <end position="763"/>
    </location>
</feature>
<keyword evidence="1 6" id="KW-0479">Metal-binding</keyword>
<keyword evidence="3 5" id="KW-0863">Zinc-finger</keyword>
<sequence length="1484" mass="169373">MTDEIIVRARQNCCRLCLAPDSECVPILTSLAADKEPLSSKIQACVNVKVNQSDRLSLRICHSCISFLNAWQSFKNRCLAAQMKQLNWLEMAKSSMRRQIGQMQQQQTCSLANGTDVRSNQSRMPAKPATGRPMPIPMIIKEEPLDEEADAQEEAALRMSLNPAEFLESNGVIPKQELEDEDEFLLEPSKIMNDEGPQILTSLGLTQIKRVNPYSQLSIDAGHTKRDIESQQEASPGIPATQCRFCNMSFSSATNARRHERNLHRATDMGNAETPKFCIKPTAPRSLLKPLHTLRPNSMPSSTSSLSVFTQLRAAPPPVTPEMMGVYDYDKPEKYRHLLTDSKLLFIRKHEDFLKQYQTMTCTCCPQTFPSYKAFMAHMRRKYTNLARNLCFKCLKQFQSKTPFVAHLKKRNCINLYKLYNADNEIPKTGNLVASPEKVGTKELLNNKVYECKLCSKTFRLKLDFRSHVYEAHGDSVRKDSAPGRCGFCNMELEDPTLRRRHYNNMECIVMIHCGTCKEKFEFHQQFIDHVYELHLPSPANNNDVSVADTTVPSELSTNVSYSETFNSRLPHSCNICGQTYNNYYNVLRHMEGKHPDQVPKRYVCDKCDAGFPRQGPLRDHMYEVHGTTLPRVRREMLSCRMCTEQIDSKEKWLKHQTEQHSRYTCCFCAFQTKSLEDFKDHIETHPQLAVKNNPIPTTAAPSLLSVTNGGNEGDDEDEDENLQPTKKIKLEPSEFECPVCHAGFSGNVALSNHMRSHYSNEVVKYQSVSAVKNSLANPTMKNTSTPIVTGVETAMPEQVRRIRCHLCSKRFTSKKTYRKHMLIEHQVKNVSFIKCSICKAEFTHERGLRVHLYKTHGTILTSENINATYECEICDAEFKSEKSLNQHKGMVHKNRDKDTSVEAHNPPVQNGPIYWYQCSYCPAHFETNKKLAIHLNSHTEFDANDYSCKDCGNVYNGRKSLWVHRYKKHREVPNPTGCPICKKLFFTNKMLQIHITHHGETGGQMSDLQNIENGEEQNKDVYDSCKQGAENEEENDEDYEQEDEHGMEQDEERVQEDFELLAPKVHCSVCNEEFTDQDLFDKHMEMHQIDLYSDNPLAAMFDTGPDDPNQYFMNRMSDNGAYTCDICPKTFPALTALKVHRNWHFRQDGKQIPADSKMKSLAQKKKATNVCEYCDTGFSSASNLRRHIMEVHNRGPHNNSSRVKKFVDKYLECTKCNMKFDEKPEWVKHKMTHATESFISPFEWGCEICGKIVSRKERLVQHMNSHLRSRGDAEDGNGSVVSEDQGNSQDTVFSSNTGRQSAAGKPRTGEDDEAEYEKGDNADAEETRDGSMEEADGNQENIEEPEESINDVHEEEDDSDDDDENGDDGAEGEDGNVRGNQLQYDEDSSQQYQEVDPDQDDIQDDEEENDEEEGEEEEDQDNMGAYSCDLCQVYFETSKQLRRHVTSHFLNGPGSVTLTEIPKEKSYASKIQIGDDVTTITPV</sequence>
<dbReference type="GO" id="GO:0005634">
    <property type="term" value="C:nucleus"/>
    <property type="evidence" value="ECO:0007669"/>
    <property type="project" value="InterPro"/>
</dbReference>
<dbReference type="InterPro" id="IPR036236">
    <property type="entry name" value="Znf_C2H2_sf"/>
</dbReference>
<feature type="compositionally biased region" description="Acidic residues" evidence="7">
    <location>
        <begin position="1031"/>
        <end position="1054"/>
    </location>
</feature>
<dbReference type="Pfam" id="PF00096">
    <property type="entry name" value="zf-C2H2"/>
    <property type="match status" value="4"/>
</dbReference>
<feature type="domain" description="C2H2-type" evidence="8">
    <location>
        <begin position="947"/>
        <end position="970"/>
    </location>
</feature>
<dbReference type="SUPFAM" id="SSF57716">
    <property type="entry name" value="Glucocorticoid receptor-like (DNA-binding domain)"/>
    <property type="match status" value="1"/>
</dbReference>
<dbReference type="SMART" id="SM00868">
    <property type="entry name" value="zf-AD"/>
    <property type="match status" value="1"/>
</dbReference>
<feature type="domain" description="C2H2-type" evidence="8">
    <location>
        <begin position="1212"/>
        <end position="1239"/>
    </location>
</feature>
<feature type="compositionally biased region" description="Acidic residues" evidence="7">
    <location>
        <begin position="1333"/>
        <end position="1375"/>
    </location>
</feature>
<feature type="domain" description="C2H2-type" evidence="8">
    <location>
        <begin position="603"/>
        <end position="631"/>
    </location>
</feature>
<dbReference type="Proteomes" id="UP000594454">
    <property type="component" value="Chromosome 5"/>
</dbReference>
<gene>
    <name evidence="10" type="ORF">HERILL_LOCUS14093</name>
</gene>
<keyword evidence="4 6" id="KW-0862">Zinc</keyword>
<feature type="binding site" evidence="6">
    <location>
        <position position="61"/>
    </location>
    <ligand>
        <name>Zn(2+)</name>
        <dbReference type="ChEBI" id="CHEBI:29105"/>
    </ligand>
</feature>